<dbReference type="Proteomes" id="UP000006727">
    <property type="component" value="Chromosome 7"/>
</dbReference>
<reference evidence="1 3" key="2">
    <citation type="journal article" date="2018" name="Plant J.">
        <title>The Physcomitrella patens chromosome-scale assembly reveals moss genome structure and evolution.</title>
        <authorList>
            <person name="Lang D."/>
            <person name="Ullrich K.K."/>
            <person name="Murat F."/>
            <person name="Fuchs J."/>
            <person name="Jenkins J."/>
            <person name="Haas F.B."/>
            <person name="Piednoel M."/>
            <person name="Gundlach H."/>
            <person name="Van Bel M."/>
            <person name="Meyberg R."/>
            <person name="Vives C."/>
            <person name="Morata J."/>
            <person name="Symeonidi A."/>
            <person name="Hiss M."/>
            <person name="Muchero W."/>
            <person name="Kamisugi Y."/>
            <person name="Saleh O."/>
            <person name="Blanc G."/>
            <person name="Decker E.L."/>
            <person name="van Gessel N."/>
            <person name="Grimwood J."/>
            <person name="Hayes R.D."/>
            <person name="Graham S.W."/>
            <person name="Gunter L.E."/>
            <person name="McDaniel S.F."/>
            <person name="Hoernstein S.N.W."/>
            <person name="Larsson A."/>
            <person name="Li F.W."/>
            <person name="Perroud P.F."/>
            <person name="Phillips J."/>
            <person name="Ranjan P."/>
            <person name="Rokshar D.S."/>
            <person name="Rothfels C.J."/>
            <person name="Schneider L."/>
            <person name="Shu S."/>
            <person name="Stevenson D.W."/>
            <person name="Thummler F."/>
            <person name="Tillich M."/>
            <person name="Villarreal Aguilar J.C."/>
            <person name="Widiez T."/>
            <person name="Wong G.K."/>
            <person name="Wymore A."/>
            <person name="Zhang Y."/>
            <person name="Zimmer A.D."/>
            <person name="Quatrano R.S."/>
            <person name="Mayer K.F.X."/>
            <person name="Goodstein D."/>
            <person name="Casacuberta J.M."/>
            <person name="Vandepoele K."/>
            <person name="Reski R."/>
            <person name="Cuming A.C."/>
            <person name="Tuskan G.A."/>
            <person name="Maumus F."/>
            <person name="Salse J."/>
            <person name="Schmutz J."/>
            <person name="Rensing S.A."/>
        </authorList>
    </citation>
    <scope>NUCLEOTIDE SEQUENCE [LARGE SCALE GENOMIC DNA]</scope>
    <source>
        <strain evidence="2 3">cv. Gransden 2004</strain>
    </source>
</reference>
<dbReference type="InParanoid" id="A0A2K1K9Y6"/>
<sequence length="74" mass="8074">MLVEISGPATGVQPFVGRELGGKGTDWQSRFLWRVHALQVSLNSRVICTRAGLTGLLQQRPFGRARELILSALG</sequence>
<dbReference type="Gramene" id="Pp3c7_2087V3.1">
    <property type="protein sequence ID" value="PAC:32924450.CDS.1"/>
    <property type="gene ID" value="Pp3c7_2087"/>
</dbReference>
<accession>A0A2K1K9Y6</accession>
<organism evidence="1">
    <name type="scientific">Physcomitrium patens</name>
    <name type="common">Spreading-leaved earth moss</name>
    <name type="synonym">Physcomitrella patens</name>
    <dbReference type="NCBI Taxonomy" id="3218"/>
    <lineage>
        <taxon>Eukaryota</taxon>
        <taxon>Viridiplantae</taxon>
        <taxon>Streptophyta</taxon>
        <taxon>Embryophyta</taxon>
        <taxon>Bryophyta</taxon>
        <taxon>Bryophytina</taxon>
        <taxon>Bryopsida</taxon>
        <taxon>Funariidae</taxon>
        <taxon>Funariales</taxon>
        <taxon>Funariaceae</taxon>
        <taxon>Physcomitrium</taxon>
    </lineage>
</organism>
<evidence type="ECO:0000313" key="3">
    <source>
        <dbReference type="Proteomes" id="UP000006727"/>
    </source>
</evidence>
<name>A0A2K1K9Y6_PHYPA</name>
<keyword evidence="3" id="KW-1185">Reference proteome</keyword>
<dbReference type="PaxDb" id="3218-PP1S431_26V6.1"/>
<dbReference type="AlphaFoldDB" id="A0A2K1K9Y6"/>
<reference evidence="2" key="3">
    <citation type="submission" date="2020-12" db="UniProtKB">
        <authorList>
            <consortium name="EnsemblPlants"/>
        </authorList>
    </citation>
    <scope>IDENTIFICATION</scope>
</reference>
<dbReference type="EMBL" id="ABEU02000007">
    <property type="protein sequence ID" value="PNR50596.1"/>
    <property type="molecule type" value="Genomic_DNA"/>
</dbReference>
<evidence type="ECO:0000313" key="2">
    <source>
        <dbReference type="EnsemblPlants" id="PAC:32924450.CDS.1"/>
    </source>
</evidence>
<gene>
    <name evidence="1" type="ORF">PHYPA_009782</name>
</gene>
<proteinExistence type="predicted"/>
<evidence type="ECO:0000313" key="1">
    <source>
        <dbReference type="EMBL" id="PNR50596.1"/>
    </source>
</evidence>
<reference evidence="1 3" key="1">
    <citation type="journal article" date="2008" name="Science">
        <title>The Physcomitrella genome reveals evolutionary insights into the conquest of land by plants.</title>
        <authorList>
            <person name="Rensing S."/>
            <person name="Lang D."/>
            <person name="Zimmer A."/>
            <person name="Terry A."/>
            <person name="Salamov A."/>
            <person name="Shapiro H."/>
            <person name="Nishiyama T."/>
            <person name="Perroud P.-F."/>
            <person name="Lindquist E."/>
            <person name="Kamisugi Y."/>
            <person name="Tanahashi T."/>
            <person name="Sakakibara K."/>
            <person name="Fujita T."/>
            <person name="Oishi K."/>
            <person name="Shin-I T."/>
            <person name="Kuroki Y."/>
            <person name="Toyoda A."/>
            <person name="Suzuki Y."/>
            <person name="Hashimoto A."/>
            <person name="Yamaguchi K."/>
            <person name="Sugano A."/>
            <person name="Kohara Y."/>
            <person name="Fujiyama A."/>
            <person name="Anterola A."/>
            <person name="Aoki S."/>
            <person name="Ashton N."/>
            <person name="Barbazuk W.B."/>
            <person name="Barker E."/>
            <person name="Bennetzen J."/>
            <person name="Bezanilla M."/>
            <person name="Blankenship R."/>
            <person name="Cho S.H."/>
            <person name="Dutcher S."/>
            <person name="Estelle M."/>
            <person name="Fawcett J.A."/>
            <person name="Gundlach H."/>
            <person name="Hanada K."/>
            <person name="Heyl A."/>
            <person name="Hicks K.A."/>
            <person name="Hugh J."/>
            <person name="Lohr M."/>
            <person name="Mayer K."/>
            <person name="Melkozernov A."/>
            <person name="Murata T."/>
            <person name="Nelson D."/>
            <person name="Pils B."/>
            <person name="Prigge M."/>
            <person name="Reiss B."/>
            <person name="Renner T."/>
            <person name="Rombauts S."/>
            <person name="Rushton P."/>
            <person name="Sanderfoot A."/>
            <person name="Schween G."/>
            <person name="Shiu S.-H."/>
            <person name="Stueber K."/>
            <person name="Theodoulou F.L."/>
            <person name="Tu H."/>
            <person name="Van de Peer Y."/>
            <person name="Verrier P.J."/>
            <person name="Waters E."/>
            <person name="Wood A."/>
            <person name="Yang L."/>
            <person name="Cove D."/>
            <person name="Cuming A."/>
            <person name="Hasebe M."/>
            <person name="Lucas S."/>
            <person name="Mishler D.B."/>
            <person name="Reski R."/>
            <person name="Grigoriev I."/>
            <person name="Quatrano R.S."/>
            <person name="Boore J.L."/>
        </authorList>
    </citation>
    <scope>NUCLEOTIDE SEQUENCE [LARGE SCALE GENOMIC DNA]</scope>
    <source>
        <strain evidence="2 3">cv. Gransden 2004</strain>
    </source>
</reference>
<dbReference type="EnsemblPlants" id="Pp3c7_2087V3.1">
    <property type="protein sequence ID" value="PAC:32924450.CDS.1"/>
    <property type="gene ID" value="Pp3c7_2087"/>
</dbReference>
<protein>
    <submittedName>
        <fullName evidence="1 2">Uncharacterized protein</fullName>
    </submittedName>
</protein>